<dbReference type="SMART" id="SM00257">
    <property type="entry name" value="LysM"/>
    <property type="match status" value="1"/>
</dbReference>
<dbReference type="SMART" id="SM00646">
    <property type="entry name" value="Ami_3"/>
    <property type="match status" value="1"/>
</dbReference>
<evidence type="ECO:0000259" key="6">
    <source>
        <dbReference type="PROSITE" id="PS51782"/>
    </source>
</evidence>
<dbReference type="AlphaFoldDB" id="A0A346NSS5"/>
<dbReference type="PROSITE" id="PS51782">
    <property type="entry name" value="LYSM"/>
    <property type="match status" value="1"/>
</dbReference>
<accession>A0A346NSS5</accession>
<dbReference type="InterPro" id="IPR018392">
    <property type="entry name" value="LysM"/>
</dbReference>
<dbReference type="Pfam" id="PF01520">
    <property type="entry name" value="Amidase_3"/>
    <property type="match status" value="1"/>
</dbReference>
<dbReference type="InterPro" id="IPR002508">
    <property type="entry name" value="MurNAc-LAA_cat"/>
</dbReference>
<organism evidence="7 8">
    <name type="scientific">Salinimonas sediminis</name>
    <dbReference type="NCBI Taxonomy" id="2303538"/>
    <lineage>
        <taxon>Bacteria</taxon>
        <taxon>Pseudomonadati</taxon>
        <taxon>Pseudomonadota</taxon>
        <taxon>Gammaproteobacteria</taxon>
        <taxon>Alteromonadales</taxon>
        <taxon>Alteromonadaceae</taxon>
        <taxon>Alteromonas/Salinimonas group</taxon>
        <taxon>Salinimonas</taxon>
    </lineage>
</organism>
<evidence type="ECO:0000313" key="8">
    <source>
        <dbReference type="Proteomes" id="UP000262073"/>
    </source>
</evidence>
<comment type="similarity">
    <text evidence="2">Belongs to the N-acetylmuramoyl-L-alanine amidase 3 family.</text>
</comment>
<dbReference type="OrthoDB" id="9806267at2"/>
<comment type="catalytic activity">
    <reaction evidence="1">
        <text>Hydrolyzes the link between N-acetylmuramoyl residues and L-amino acid residues in certain cell-wall glycopeptides.</text>
        <dbReference type="EC" id="3.5.1.28"/>
    </reaction>
</comment>
<dbReference type="GO" id="GO:0030288">
    <property type="term" value="C:outer membrane-bounded periplasmic space"/>
    <property type="evidence" value="ECO:0007669"/>
    <property type="project" value="TreeGrafter"/>
</dbReference>
<sequence>MMVVAWLGVAQVQAAPNQIAGLRVAPAPDKTRVVIDLSAAPTFTYFTLDNPSRVVVDLASTSDDADLALSGDSGSLVRRVRYSTPKNSSSARLVIDLNRRAEPTLFAIAPDGAYGHRLVVDLADSQPQAQTTSSASSNVLIDSASNTRDRDIIVAIDAGHGGNDPGSIGPAGTYEKHITLSIAKKLAGMFDAEPGMRSVLIRDGDYYIYPTKRPEIARKKKADLLISIHADAFSQPEPRGSSVWVLSMRRADSELGRWLEKTERHSELLGGAAEVISDNASERYLAETIIGLSMDHSMSASYDLSQKVIGEMKQITRLHKRAPQAASFAVLTAPDIPSILVEVGFISNPQEEKNLNWETFRERLARSMFNATKSYFSQVPPDGTLWAAHKERNRTHKVRSGESLSLLAQRYNVKVSSIKEANNLRNDVVQIGQVLTIPST</sequence>
<dbReference type="SUPFAM" id="SSF53187">
    <property type="entry name" value="Zn-dependent exopeptidases"/>
    <property type="match status" value="1"/>
</dbReference>
<keyword evidence="4" id="KW-0378">Hydrolase</keyword>
<evidence type="ECO:0000256" key="5">
    <source>
        <dbReference type="ARBA" id="ARBA00023316"/>
    </source>
</evidence>
<proteinExistence type="inferred from homology"/>
<dbReference type="Proteomes" id="UP000262073">
    <property type="component" value="Chromosome"/>
</dbReference>
<dbReference type="PANTHER" id="PTHR30404:SF6">
    <property type="entry name" value="N-ACETYLMURAMOYL-L-ALANINE AMIDASE AMIB"/>
    <property type="match status" value="1"/>
</dbReference>
<dbReference type="Gene3D" id="2.60.40.3500">
    <property type="match status" value="1"/>
</dbReference>
<dbReference type="GO" id="GO:0071555">
    <property type="term" value="P:cell wall organization"/>
    <property type="evidence" value="ECO:0007669"/>
    <property type="project" value="UniProtKB-KW"/>
</dbReference>
<evidence type="ECO:0000313" key="7">
    <source>
        <dbReference type="EMBL" id="AXR08582.1"/>
    </source>
</evidence>
<evidence type="ECO:0000256" key="4">
    <source>
        <dbReference type="ARBA" id="ARBA00022801"/>
    </source>
</evidence>
<evidence type="ECO:0000256" key="2">
    <source>
        <dbReference type="ARBA" id="ARBA00010860"/>
    </source>
</evidence>
<dbReference type="Gene3D" id="3.10.350.10">
    <property type="entry name" value="LysM domain"/>
    <property type="match status" value="1"/>
</dbReference>
<gene>
    <name evidence="7" type="ORF">D0Y50_17660</name>
</gene>
<dbReference type="InterPro" id="IPR036779">
    <property type="entry name" value="LysM_dom_sf"/>
</dbReference>
<feature type="domain" description="LysM" evidence="6">
    <location>
        <begin position="394"/>
        <end position="437"/>
    </location>
</feature>
<dbReference type="CDD" id="cd02696">
    <property type="entry name" value="MurNAc-LAA"/>
    <property type="match status" value="1"/>
</dbReference>
<dbReference type="KEGG" id="salm:D0Y50_17660"/>
<dbReference type="Pfam" id="PF01476">
    <property type="entry name" value="LysM"/>
    <property type="match status" value="1"/>
</dbReference>
<evidence type="ECO:0000256" key="1">
    <source>
        <dbReference type="ARBA" id="ARBA00001561"/>
    </source>
</evidence>
<dbReference type="InterPro" id="IPR050695">
    <property type="entry name" value="N-acetylmuramoyl_amidase_3"/>
</dbReference>
<dbReference type="Pfam" id="PF11741">
    <property type="entry name" value="AMIN"/>
    <property type="match status" value="1"/>
</dbReference>
<dbReference type="CDD" id="cd00118">
    <property type="entry name" value="LysM"/>
    <property type="match status" value="1"/>
</dbReference>
<reference evidence="7 8" key="1">
    <citation type="submission" date="2018-08" db="EMBL/GenBank/DDBJ databases">
        <title>Salinimonas sediminis sp. nov., a piezophilic bacterium isolated from a deep-sea sediment sample from the New Britain Trench.</title>
        <authorList>
            <person name="Cao J."/>
        </authorList>
    </citation>
    <scope>NUCLEOTIDE SEQUENCE [LARGE SCALE GENOMIC DNA]</scope>
    <source>
        <strain evidence="7 8">N102</strain>
    </source>
</reference>
<keyword evidence="8" id="KW-1185">Reference proteome</keyword>
<protein>
    <recommendedName>
        <fullName evidence="3">N-acetylmuramoyl-L-alanine amidase</fullName>
        <ecNumber evidence="3">3.5.1.28</ecNumber>
    </recommendedName>
</protein>
<dbReference type="GO" id="GO:0008745">
    <property type="term" value="F:N-acetylmuramoyl-L-alanine amidase activity"/>
    <property type="evidence" value="ECO:0007669"/>
    <property type="project" value="UniProtKB-EC"/>
</dbReference>
<dbReference type="InterPro" id="IPR021731">
    <property type="entry name" value="AMIN_dom"/>
</dbReference>
<dbReference type="SUPFAM" id="SSF54106">
    <property type="entry name" value="LysM domain"/>
    <property type="match status" value="1"/>
</dbReference>
<dbReference type="EC" id="3.5.1.28" evidence="3"/>
<keyword evidence="5" id="KW-0961">Cell wall biogenesis/degradation</keyword>
<dbReference type="Gene3D" id="3.40.630.40">
    <property type="entry name" value="Zn-dependent exopeptidases"/>
    <property type="match status" value="1"/>
</dbReference>
<dbReference type="EMBL" id="CP031769">
    <property type="protein sequence ID" value="AXR08582.1"/>
    <property type="molecule type" value="Genomic_DNA"/>
</dbReference>
<dbReference type="GO" id="GO:0009253">
    <property type="term" value="P:peptidoglycan catabolic process"/>
    <property type="evidence" value="ECO:0007669"/>
    <property type="project" value="InterPro"/>
</dbReference>
<name>A0A346NSS5_9ALTE</name>
<evidence type="ECO:0000256" key="3">
    <source>
        <dbReference type="ARBA" id="ARBA00011901"/>
    </source>
</evidence>
<dbReference type="PANTHER" id="PTHR30404">
    <property type="entry name" value="N-ACETYLMURAMOYL-L-ALANINE AMIDASE"/>
    <property type="match status" value="1"/>
</dbReference>